<keyword evidence="9 16" id="KW-0677">Repeat</keyword>
<dbReference type="SUPFAM" id="SSF56059">
    <property type="entry name" value="Glutathione synthetase ATP-binding domain-like"/>
    <property type="match status" value="2"/>
</dbReference>
<evidence type="ECO:0000256" key="6">
    <source>
        <dbReference type="ARBA" id="ARBA00022598"/>
    </source>
</evidence>
<feature type="binding site" evidence="16">
    <location>
        <position position="324"/>
    </location>
    <ligand>
        <name>ATP</name>
        <dbReference type="ChEBI" id="CHEBI:30616"/>
        <label>1</label>
    </ligand>
</feature>
<dbReference type="FunFam" id="3.30.1490.20:FF:000001">
    <property type="entry name" value="Carbamoyl-phosphate synthase large chain"/>
    <property type="match status" value="1"/>
</dbReference>
<evidence type="ECO:0000256" key="11">
    <source>
        <dbReference type="ARBA" id="ARBA00022840"/>
    </source>
</evidence>
<keyword evidence="7 16" id="KW-0028">Amino-acid biosynthesis</keyword>
<dbReference type="FunFam" id="3.30.470.20:FF:000013">
    <property type="entry name" value="Carbamoyl-phosphate synthase large chain"/>
    <property type="match status" value="1"/>
</dbReference>
<accession>A0ABD5QFC1</accession>
<feature type="binding site" evidence="16">
    <location>
        <position position="307"/>
    </location>
    <ligand>
        <name>Mg(2+)</name>
        <dbReference type="ChEBI" id="CHEBI:18420"/>
        <label>1</label>
    </ligand>
</feature>
<comment type="catalytic activity">
    <reaction evidence="15 16">
        <text>hydrogencarbonate + NH4(+) + 2 ATP = carbamoyl phosphate + 2 ADP + phosphate + 2 H(+)</text>
        <dbReference type="Rhea" id="RHEA:18029"/>
        <dbReference type="ChEBI" id="CHEBI:15378"/>
        <dbReference type="ChEBI" id="CHEBI:17544"/>
        <dbReference type="ChEBI" id="CHEBI:28938"/>
        <dbReference type="ChEBI" id="CHEBI:30616"/>
        <dbReference type="ChEBI" id="CHEBI:43474"/>
        <dbReference type="ChEBI" id="CHEBI:58228"/>
        <dbReference type="ChEBI" id="CHEBI:456216"/>
        <dbReference type="EC" id="6.3.4.16"/>
    </reaction>
</comment>
<comment type="caution">
    <text evidence="16">Lacks conserved residue(s) required for the propagation of feature annotation.</text>
</comment>
<feature type="domain" description="ATP-grasp" evidence="17">
    <location>
        <begin position="141"/>
        <end position="353"/>
    </location>
</feature>
<protein>
    <recommendedName>
        <fullName evidence="16">Carbamoyl phosphate synthase large chain</fullName>
        <ecNumber evidence="16">6.3.4.16</ecNumber>
        <ecNumber evidence="16">6.3.5.5</ecNumber>
    </recommendedName>
    <alternativeName>
        <fullName evidence="16">Carbamoyl phosphate synthetase ammonia chain</fullName>
    </alternativeName>
</protein>
<keyword evidence="13 16" id="KW-0665">Pyrimidine biosynthesis</keyword>
<dbReference type="Pfam" id="PF25596">
    <property type="entry name" value="CPSase_L_D1"/>
    <property type="match status" value="2"/>
</dbReference>
<dbReference type="EMBL" id="JBHSJG010000036">
    <property type="protein sequence ID" value="MFC4988486.1"/>
    <property type="molecule type" value="Genomic_DNA"/>
</dbReference>
<dbReference type="FunFam" id="3.40.50.20:FF:000001">
    <property type="entry name" value="Carbamoyl-phosphate synthase large chain"/>
    <property type="match status" value="2"/>
</dbReference>
<dbReference type="InterPro" id="IPR058047">
    <property type="entry name" value="CPSase_preATP-grasp"/>
</dbReference>
<feature type="binding site" evidence="16">
    <location>
        <position position="324"/>
    </location>
    <ligand>
        <name>Mg(2+)</name>
        <dbReference type="ChEBI" id="CHEBI:18420"/>
        <label>2</label>
    </ligand>
</feature>
<dbReference type="EC" id="6.3.5.5" evidence="16"/>
<dbReference type="PRINTS" id="PR00098">
    <property type="entry name" value="CPSASE"/>
</dbReference>
<comment type="similarity">
    <text evidence="4 16">Belongs to the CarB family.</text>
</comment>
<feature type="binding site" evidence="16">
    <location>
        <position position="192"/>
    </location>
    <ligand>
        <name>ATP</name>
        <dbReference type="ChEBI" id="CHEBI:30616"/>
        <label>1</label>
    </ligand>
</feature>
<feature type="domain" description="ATP-grasp" evidence="17">
    <location>
        <begin position="704"/>
        <end position="895"/>
    </location>
</feature>
<feature type="binding site" evidence="16">
    <location>
        <position position="198"/>
    </location>
    <ligand>
        <name>ATP</name>
        <dbReference type="ChEBI" id="CHEBI:30616"/>
        <label>1</label>
    </ligand>
</feature>
<feature type="binding site" evidence="16">
    <location>
        <position position="307"/>
    </location>
    <ligand>
        <name>Mn(2+)</name>
        <dbReference type="ChEBI" id="CHEBI:29035"/>
        <label>1</label>
    </ligand>
</feature>
<dbReference type="PANTHER" id="PTHR11405">
    <property type="entry name" value="CARBAMOYLTRANSFERASE FAMILY MEMBER"/>
    <property type="match status" value="1"/>
</dbReference>
<evidence type="ECO:0000256" key="4">
    <source>
        <dbReference type="ARBA" id="ARBA00009799"/>
    </source>
</evidence>
<feature type="binding site" evidence="16">
    <location>
        <position position="233"/>
    </location>
    <ligand>
        <name>ATP</name>
        <dbReference type="ChEBI" id="CHEBI:30616"/>
        <label>1</label>
    </ligand>
</feature>
<comment type="caution">
    <text evidence="18">The sequence shown here is derived from an EMBL/GenBank/DDBJ whole genome shotgun (WGS) entry which is preliminary data.</text>
</comment>
<dbReference type="GO" id="GO:0005524">
    <property type="term" value="F:ATP binding"/>
    <property type="evidence" value="ECO:0007669"/>
    <property type="project" value="UniProtKB-UniRule"/>
</dbReference>
<feature type="region of interest" description="Allosteric domain" evidence="16">
    <location>
        <begin position="963"/>
        <end position="1075"/>
    </location>
</feature>
<proteinExistence type="inferred from homology"/>
<dbReference type="InterPro" id="IPR006275">
    <property type="entry name" value="CPSase_lsu"/>
</dbReference>
<comment type="pathway">
    <text evidence="2 16">Pyrimidine metabolism; UMP biosynthesis via de novo pathway; (S)-dihydroorotate from bicarbonate: step 1/3.</text>
</comment>
<feature type="binding site" evidence="16">
    <location>
        <position position="811"/>
    </location>
    <ligand>
        <name>ATP</name>
        <dbReference type="ChEBI" id="CHEBI:30616"/>
        <label>2</label>
    </ligand>
</feature>
<evidence type="ECO:0000256" key="9">
    <source>
        <dbReference type="ARBA" id="ARBA00022737"/>
    </source>
</evidence>
<dbReference type="Pfam" id="PF02787">
    <property type="entry name" value="CPSase_L_D3"/>
    <property type="match status" value="1"/>
</dbReference>
<dbReference type="InterPro" id="IPR011761">
    <property type="entry name" value="ATP-grasp"/>
</dbReference>
<evidence type="ECO:0000256" key="16">
    <source>
        <dbReference type="HAMAP-Rule" id="MF_01210"/>
    </source>
</evidence>
<dbReference type="GO" id="GO:0006526">
    <property type="term" value="P:L-arginine biosynthetic process"/>
    <property type="evidence" value="ECO:0007669"/>
    <property type="project" value="UniProtKB-UniRule"/>
</dbReference>
<dbReference type="SUPFAM" id="SSF52440">
    <property type="entry name" value="PreATP-grasp domain"/>
    <property type="match status" value="2"/>
</dbReference>
<comment type="domain">
    <text evidence="16">The large subunit is composed of 2 ATP-grasp domains that are involved in binding the 2 ATP molecules needed for carbamoyl phosphate synthesis. The N-terminal ATP-grasp domain (referred to as the carboxyphosphate synthetic component) catalyzes the ATP-dependent phosphorylation of hydrogencarbonate to carboxyphosphate and the subsequent nucleophilic attack by ammonia to form a carbamate intermediate. The C-terminal ATP-grasp domain (referred to as the carbamoyl phosphate synthetic component) then catalyzes the phosphorylation of carbamate with the second ATP to form the end product carbamoyl phosphate. The reactive and unstable enzyme intermediates are sequentially channeled from one active site to the next through the interior of the protein over a distance of at least 96 A.</text>
</comment>
<feature type="binding site" evidence="16">
    <location>
        <position position="137"/>
    </location>
    <ligand>
        <name>ATP</name>
        <dbReference type="ChEBI" id="CHEBI:30616"/>
        <label>1</label>
    </ligand>
</feature>
<feature type="binding site" evidence="16">
    <location>
        <position position="854"/>
    </location>
    <ligand>
        <name>Mg(2+)</name>
        <dbReference type="ChEBI" id="CHEBI:18420"/>
        <label>3</label>
    </ligand>
</feature>
<feature type="binding site" evidence="16">
    <location>
        <position position="266"/>
    </location>
    <ligand>
        <name>ATP</name>
        <dbReference type="ChEBI" id="CHEBI:30616"/>
        <label>1</label>
    </ligand>
</feature>
<evidence type="ECO:0000256" key="13">
    <source>
        <dbReference type="ARBA" id="ARBA00022975"/>
    </source>
</evidence>
<dbReference type="HAMAP" id="MF_01210_A">
    <property type="entry name" value="CPSase_L_chain_A"/>
    <property type="match status" value="1"/>
</dbReference>
<dbReference type="InterPro" id="IPR005480">
    <property type="entry name" value="CPSase_lsu_oligo"/>
</dbReference>
<feature type="binding site" evidence="16">
    <location>
        <position position="866"/>
    </location>
    <ligand>
        <name>Mg(2+)</name>
        <dbReference type="ChEBI" id="CHEBI:18420"/>
        <label>4</label>
    </ligand>
</feature>
<dbReference type="NCBIfam" id="NF003671">
    <property type="entry name" value="PRK05294.1"/>
    <property type="match status" value="1"/>
</dbReference>
<dbReference type="InterPro" id="IPR005483">
    <property type="entry name" value="CPSase_dom"/>
</dbReference>
<feature type="binding site" evidence="16">
    <location>
        <position position="866"/>
    </location>
    <ligand>
        <name>Mg(2+)</name>
        <dbReference type="ChEBI" id="CHEBI:18420"/>
        <label>3</label>
    </ligand>
</feature>
<feature type="binding site" evidence="16">
    <location>
        <position position="812"/>
    </location>
    <ligand>
        <name>ATP</name>
        <dbReference type="ChEBI" id="CHEBI:30616"/>
        <label>2</label>
    </ligand>
</feature>
<keyword evidence="14" id="KW-0464">Manganese</keyword>
<evidence type="ECO:0000256" key="12">
    <source>
        <dbReference type="ARBA" id="ARBA00022842"/>
    </source>
</evidence>
<dbReference type="Gene3D" id="1.10.1030.10">
    <property type="entry name" value="Carbamoyl-phosphate synthetase, large subunit oligomerisation domain"/>
    <property type="match status" value="1"/>
</dbReference>
<dbReference type="RefSeq" id="WP_224827259.1">
    <property type="nucleotide sequence ID" value="NZ_JAIVEF010000001.1"/>
</dbReference>
<dbReference type="NCBIfam" id="NF009455">
    <property type="entry name" value="PRK12815.1"/>
    <property type="match status" value="1"/>
</dbReference>
<comment type="function">
    <text evidence="16">Large subunit of the glutamine-dependent carbamoyl phosphate synthetase (CPSase). CPSase catalyzes the formation of carbamoyl phosphate from the ammonia moiety of glutamine, carbonate, and phosphate donated by ATP, constituting the first step of 2 biosynthetic pathways, one leading to arginine and/or urea and the other to pyrimidine nucleotides. The large subunit (synthetase) binds the substrates ammonia (free or transferred from glutamine from the small subunit), hydrogencarbonate and ATP and carries out an ATP-coupled ligase reaction, activating hydrogencarbonate by forming carboxy phosphate which reacts with ammonia to form carbamoyl phosphate.</text>
</comment>
<evidence type="ECO:0000256" key="15">
    <source>
        <dbReference type="ARBA" id="ARBA00047359"/>
    </source>
</evidence>
<evidence type="ECO:0000256" key="14">
    <source>
        <dbReference type="ARBA" id="ARBA00023211"/>
    </source>
</evidence>
<evidence type="ECO:0000256" key="10">
    <source>
        <dbReference type="ARBA" id="ARBA00022741"/>
    </source>
</evidence>
<feature type="binding site" evidence="16">
    <location>
        <position position="199"/>
    </location>
    <ligand>
        <name>ATP</name>
        <dbReference type="ChEBI" id="CHEBI:30616"/>
        <label>1</label>
    </ligand>
</feature>
<feature type="binding site" evidence="16">
    <location>
        <position position="264"/>
    </location>
    <ligand>
        <name>ATP</name>
        <dbReference type="ChEBI" id="CHEBI:30616"/>
        <label>1</label>
    </ligand>
</feature>
<dbReference type="GO" id="GO:0046872">
    <property type="term" value="F:metal ion binding"/>
    <property type="evidence" value="ECO:0007669"/>
    <property type="project" value="UniProtKB-KW"/>
</dbReference>
<keyword evidence="10 16" id="KW-0547">Nucleotide-binding</keyword>
<evidence type="ECO:0000256" key="7">
    <source>
        <dbReference type="ARBA" id="ARBA00022605"/>
    </source>
</evidence>
<dbReference type="Pfam" id="PF02786">
    <property type="entry name" value="CPSase_L_D2"/>
    <property type="match status" value="2"/>
</dbReference>
<feature type="binding site" evidence="16">
    <location>
        <position position="326"/>
    </location>
    <ligand>
        <name>Mg(2+)</name>
        <dbReference type="ChEBI" id="CHEBI:18420"/>
        <label>2</label>
    </ligand>
</feature>
<keyword evidence="19" id="KW-1185">Reference proteome</keyword>
<dbReference type="InterPro" id="IPR036897">
    <property type="entry name" value="CarbamoylP_synth_lsu_oligo_sf"/>
</dbReference>
<feature type="binding site" evidence="16">
    <location>
        <position position="786"/>
    </location>
    <ligand>
        <name>ATP</name>
        <dbReference type="ChEBI" id="CHEBI:30616"/>
        <label>2</label>
    </ligand>
</feature>
<dbReference type="EC" id="6.3.4.16" evidence="16"/>
<dbReference type="PROSITE" id="PS00867">
    <property type="entry name" value="CPSASE_2"/>
    <property type="match status" value="1"/>
</dbReference>
<dbReference type="GO" id="GO:0004087">
    <property type="term" value="F:carbamoyl-phosphate synthase (ammonia) activity"/>
    <property type="evidence" value="ECO:0007669"/>
    <property type="project" value="UniProtKB-EC"/>
</dbReference>
<dbReference type="Gene3D" id="3.40.50.20">
    <property type="match status" value="2"/>
</dbReference>
<keyword evidence="11 16" id="KW-0067">ATP-binding</keyword>
<feature type="binding site" evidence="16">
    <location>
        <position position="868"/>
    </location>
    <ligand>
        <name>Mg(2+)</name>
        <dbReference type="ChEBI" id="CHEBI:18420"/>
        <label>4</label>
    </ligand>
</feature>
<evidence type="ECO:0000256" key="2">
    <source>
        <dbReference type="ARBA" id="ARBA00004812"/>
    </source>
</evidence>
<comment type="cofactor">
    <cofactor evidence="16">
        <name>Mg(2+)</name>
        <dbReference type="ChEBI" id="CHEBI:18420"/>
    </cofactor>
    <cofactor evidence="16">
        <name>Mn(2+)</name>
        <dbReference type="ChEBI" id="CHEBI:29035"/>
    </cofactor>
    <text evidence="16">Binds 4 Mg(2+) or Mn(2+) ions per subunit.</text>
</comment>
<dbReference type="Proteomes" id="UP001595925">
    <property type="component" value="Unassembled WGS sequence"/>
</dbReference>
<dbReference type="PROSITE" id="PS00866">
    <property type="entry name" value="CPSASE_1"/>
    <property type="match status" value="1"/>
</dbReference>
<feature type="binding site" evidence="16">
    <location>
        <position position="868"/>
    </location>
    <ligand>
        <name>Mn(2+)</name>
        <dbReference type="ChEBI" id="CHEBI:29035"/>
        <label>4</label>
    </ligand>
</feature>
<keyword evidence="6 16" id="KW-0436">Ligase</keyword>
<evidence type="ECO:0000256" key="5">
    <source>
        <dbReference type="ARBA" id="ARBA00022571"/>
    </source>
</evidence>
<dbReference type="AlphaFoldDB" id="A0ABD5QFC1"/>
<feature type="binding site" evidence="16">
    <location>
        <position position="231"/>
    </location>
    <ligand>
        <name>ATP</name>
        <dbReference type="ChEBI" id="CHEBI:30616"/>
        <label>1</label>
    </ligand>
</feature>
<feature type="binding site" evidence="16">
    <location>
        <position position="854"/>
    </location>
    <ligand>
        <name>ATP</name>
        <dbReference type="ChEBI" id="CHEBI:30616"/>
        <label>2</label>
    </ligand>
</feature>
<reference evidence="18 19" key="1">
    <citation type="journal article" date="2019" name="Int. J. Syst. Evol. Microbiol.">
        <title>The Global Catalogue of Microorganisms (GCM) 10K type strain sequencing project: providing services to taxonomists for standard genome sequencing and annotation.</title>
        <authorList>
            <consortium name="The Broad Institute Genomics Platform"/>
            <consortium name="The Broad Institute Genome Sequencing Center for Infectious Disease"/>
            <person name="Wu L."/>
            <person name="Ma J."/>
        </authorList>
    </citation>
    <scope>NUCLEOTIDE SEQUENCE [LARGE SCALE GENOMIC DNA]</scope>
    <source>
        <strain evidence="18 19">CGMCC 1.15824</strain>
    </source>
</reference>
<feature type="binding site" evidence="16">
    <location>
        <position position="854"/>
    </location>
    <ligand>
        <name>Mn(2+)</name>
        <dbReference type="ChEBI" id="CHEBI:29035"/>
        <label>3</label>
    </ligand>
</feature>
<evidence type="ECO:0000313" key="19">
    <source>
        <dbReference type="Proteomes" id="UP001595925"/>
    </source>
</evidence>
<evidence type="ECO:0000313" key="18">
    <source>
        <dbReference type="EMBL" id="MFC4988486.1"/>
    </source>
</evidence>
<feature type="binding site" evidence="16">
    <location>
        <position position="740"/>
    </location>
    <ligand>
        <name>ATP</name>
        <dbReference type="ChEBI" id="CHEBI:30616"/>
        <label>2</label>
    </ligand>
</feature>
<feature type="binding site" evidence="16">
    <location>
        <position position="307"/>
    </location>
    <ligand>
        <name>ATP</name>
        <dbReference type="ChEBI" id="CHEBI:30616"/>
        <label>1</label>
    </ligand>
</feature>
<comment type="subunit">
    <text evidence="16">Composed of two chains; the small (or glutamine) chain promotes the hydrolysis of glutamine to ammonia, which is used by the large (or ammonia) chain to synthesize carbamoyl phosphate. Tetramer of heterodimers (alpha,beta)4.</text>
</comment>
<feature type="binding site" evidence="16">
    <location>
        <position position="324"/>
    </location>
    <ligand>
        <name>Mg(2+)</name>
        <dbReference type="ChEBI" id="CHEBI:18420"/>
        <label>1</label>
    </ligand>
</feature>
<feature type="binding site" evidence="16">
    <location>
        <position position="324"/>
    </location>
    <ligand>
        <name>Mn(2+)</name>
        <dbReference type="ChEBI" id="CHEBI:29035"/>
        <label>2</label>
    </ligand>
</feature>
<evidence type="ECO:0000256" key="8">
    <source>
        <dbReference type="ARBA" id="ARBA00022723"/>
    </source>
</evidence>
<keyword evidence="12" id="KW-0460">Magnesium</keyword>
<comment type="cofactor">
    <cofactor evidence="1">
        <name>Mn(2+)</name>
        <dbReference type="ChEBI" id="CHEBI:29035"/>
    </cofactor>
</comment>
<feature type="binding site" evidence="16">
    <location>
        <position position="814"/>
    </location>
    <ligand>
        <name>ATP</name>
        <dbReference type="ChEBI" id="CHEBI:30616"/>
        <label>2</label>
    </ligand>
</feature>
<dbReference type="InterPro" id="IPR005479">
    <property type="entry name" value="CPAse_ATP-bd"/>
</dbReference>
<keyword evidence="8" id="KW-0479">Metal-binding</keyword>
<evidence type="ECO:0000256" key="1">
    <source>
        <dbReference type="ARBA" id="ARBA00001936"/>
    </source>
</evidence>
<gene>
    <name evidence="16 18" type="primary">carB</name>
    <name evidence="18" type="ORF">ACFPFO_12085</name>
</gene>
<dbReference type="PROSITE" id="PS50975">
    <property type="entry name" value="ATP_GRASP"/>
    <property type="match status" value="2"/>
</dbReference>
<feature type="binding site" evidence="16">
    <location>
        <position position="265"/>
    </location>
    <ligand>
        <name>ATP</name>
        <dbReference type="ChEBI" id="CHEBI:30616"/>
        <label>1</label>
    </ligand>
</feature>
<dbReference type="GO" id="GO:0004088">
    <property type="term" value="F:carbamoyl-phosphate synthase (glutamine-hydrolyzing) activity"/>
    <property type="evidence" value="ECO:0007669"/>
    <property type="project" value="UniProtKB-UniRule"/>
</dbReference>
<dbReference type="GO" id="GO:0044205">
    <property type="term" value="P:'de novo' UMP biosynthetic process"/>
    <property type="evidence" value="ECO:0007669"/>
    <property type="project" value="UniProtKB-UniRule"/>
</dbReference>
<feature type="binding site" evidence="16">
    <location>
        <position position="238"/>
    </location>
    <ligand>
        <name>ATP</name>
        <dbReference type="ChEBI" id="CHEBI:30616"/>
        <label>1</label>
    </ligand>
</feature>
<evidence type="ECO:0000259" key="17">
    <source>
        <dbReference type="PROSITE" id="PS50975"/>
    </source>
</evidence>
<evidence type="ECO:0000256" key="3">
    <source>
        <dbReference type="ARBA" id="ARBA00005077"/>
    </source>
</evidence>
<dbReference type="NCBIfam" id="TIGR01369">
    <property type="entry name" value="CPSaseII_lrg"/>
    <property type="match status" value="1"/>
</dbReference>
<keyword evidence="5 16" id="KW-0055">Arginine biosynthesis</keyword>
<comment type="pathway">
    <text evidence="3 16">Amino-acid biosynthesis; L-arginine biosynthesis; carbamoyl phosphate from bicarbonate: step 1/1.</text>
</comment>
<sequence>MSADIQGDGDATADGRTILLIGSGPIQIGQAAEFDYSGAQACRALQEEGARVVLVNSNPATIMTDPEMADRVYIEPITTEAIGEIIRKEEPDGVIAGLGGQTGLNVTAELAEEGVLEEYDVEIMGTPLETIYATEDRDLFRQRMESIGQPVPASTTISLDEGESVSELTEADLEERVEEAVDEVGGLPVIARTTYTLGGSGSGVVSEFDELLSRVRKGLRLSRNSEVLITESIAGWVEYEYEVMRDADDSCIIICNMENIDPMGIHTGESTVVTPSQIVPDEGHQEMRTAALDVIRELGIQGGCNIQFAWRDDGTPGGEYRVVEVNPRVSRSSALASKATGYPIARVTAKVALGKRLHEITNEITGETTAAFEPAIDYVVTKVPRWPKDKFEDVDFELTTAMKSTGEAMAIGRTFEESLLKALRSSEYDPDVEWADVSDDELEEQYLERPSPDRPYAMFEAFERGYDLEKVVSLSGIFEWYAERFERIADSTRAAQDGDFTEAAIAGHTNASIATTAGTDVDTVESEVPGRTYKQVDTCAGEFAAQTPYYYSARKSEFDSGPLLGAAAAGELEVDRDVESVIVVGGGPIRIGQGVEFDYCSVHAVQALREQGIDAHVVNNNPETVSTDYDTSDGLFFEPITAEEVADVAEAADADGVMVQFGGQTSVNIGEPLQDEIDRRGLDCAVMGTSVEAMDLAEDRDRFNALMDELGIAQPDGGAAYSENEAMELAHGIGYPVLVRPSYVLGGRAMEVVYDDEELERYIEEAVRVSPDKPILVDEFLEDAVELDVDAVADGEDVLIGGIMEHVESAGVHSGDSACMIPPRSLSEDTLARVREVTEEIASALDTVGLLNVQLAVRDGDVFVLEANPRSSRTVPFISKATGVPIAKLAARVMAGESIDELGVDERIPEQTSIKEVVLPFDRLPGSDPRLGPEMKSTGEVMGSADGFGKAYDKAQDATGKPIPDSGTAIIDLSDGKFPDPDTEEGDRLVAGFTDHFELCEEVDLVRAVREGKVDLIVSRDRDLLEVAVEEEITYFSTPASAAAALEALEAKEEPIDVQAVSDRPKRSAEWGRSP</sequence>
<feature type="binding site" evidence="16">
    <location>
        <position position="326"/>
    </location>
    <ligand>
        <name>Mn(2+)</name>
        <dbReference type="ChEBI" id="CHEBI:29035"/>
        <label>2</label>
    </ligand>
</feature>
<feature type="binding site" evidence="16">
    <location>
        <position position="779"/>
    </location>
    <ligand>
        <name>ATP</name>
        <dbReference type="ChEBI" id="CHEBI:30616"/>
        <label>2</label>
    </ligand>
</feature>
<organism evidence="18 19">
    <name type="scientific">Saliphagus infecundisoli</name>
    <dbReference type="NCBI Taxonomy" id="1849069"/>
    <lineage>
        <taxon>Archaea</taxon>
        <taxon>Methanobacteriati</taxon>
        <taxon>Methanobacteriota</taxon>
        <taxon>Stenosarchaea group</taxon>
        <taxon>Halobacteria</taxon>
        <taxon>Halobacteriales</taxon>
        <taxon>Natrialbaceae</taxon>
        <taxon>Saliphagus</taxon>
    </lineage>
</organism>
<feature type="binding site" evidence="16">
    <location>
        <position position="781"/>
    </location>
    <ligand>
        <name>ATP</name>
        <dbReference type="ChEBI" id="CHEBI:30616"/>
        <label>2</label>
    </ligand>
</feature>
<dbReference type="PANTHER" id="PTHR11405:SF53">
    <property type="entry name" value="CARBAMOYL-PHOSPHATE SYNTHASE [AMMONIA], MITOCHONDRIAL"/>
    <property type="match status" value="1"/>
</dbReference>
<feature type="region of interest" description="Carboxyphosphate synthetic domain" evidence="16">
    <location>
        <begin position="1"/>
        <end position="427"/>
    </location>
</feature>
<dbReference type="Gene3D" id="3.30.470.20">
    <property type="entry name" value="ATP-grasp fold, B domain"/>
    <property type="match status" value="2"/>
</dbReference>
<dbReference type="SUPFAM" id="SSF48108">
    <property type="entry name" value="Carbamoyl phosphate synthetase, large subunit connection domain"/>
    <property type="match status" value="1"/>
</dbReference>
<feature type="binding site" evidence="16">
    <location>
        <position position="866"/>
    </location>
    <ligand>
        <name>Mn(2+)</name>
        <dbReference type="ChEBI" id="CHEBI:29035"/>
        <label>4</label>
    </ligand>
</feature>
<name>A0ABD5QFC1_9EURY</name>
<feature type="binding site" evidence="16">
    <location>
        <position position="324"/>
    </location>
    <ligand>
        <name>Mn(2+)</name>
        <dbReference type="ChEBI" id="CHEBI:29035"/>
        <label>1</label>
    </ligand>
</feature>
<dbReference type="SMART" id="SM01096">
    <property type="entry name" value="CPSase_L_D3"/>
    <property type="match status" value="1"/>
</dbReference>
<feature type="binding site" evidence="16">
    <location>
        <position position="866"/>
    </location>
    <ligand>
        <name>ATP</name>
        <dbReference type="ChEBI" id="CHEBI:30616"/>
        <label>2</label>
    </ligand>
</feature>
<dbReference type="InterPro" id="IPR016185">
    <property type="entry name" value="PreATP-grasp_dom_sf"/>
</dbReference>
<feature type="binding site" evidence="16">
    <location>
        <position position="813"/>
    </location>
    <ligand>
        <name>ATP</name>
        <dbReference type="ChEBI" id="CHEBI:30616"/>
        <label>2</label>
    </ligand>
</feature>
<feature type="binding site" evidence="16">
    <location>
        <position position="866"/>
    </location>
    <ligand>
        <name>Mn(2+)</name>
        <dbReference type="ChEBI" id="CHEBI:29035"/>
        <label>3</label>
    </ligand>
</feature>
<comment type="catalytic activity">
    <reaction evidence="16">
        <text>hydrogencarbonate + L-glutamine + 2 ATP + H2O = carbamoyl phosphate + L-glutamate + 2 ADP + phosphate + 2 H(+)</text>
        <dbReference type="Rhea" id="RHEA:18633"/>
        <dbReference type="ChEBI" id="CHEBI:15377"/>
        <dbReference type="ChEBI" id="CHEBI:15378"/>
        <dbReference type="ChEBI" id="CHEBI:17544"/>
        <dbReference type="ChEBI" id="CHEBI:29985"/>
        <dbReference type="ChEBI" id="CHEBI:30616"/>
        <dbReference type="ChEBI" id="CHEBI:43474"/>
        <dbReference type="ChEBI" id="CHEBI:58228"/>
        <dbReference type="ChEBI" id="CHEBI:58359"/>
        <dbReference type="ChEBI" id="CHEBI:456216"/>
        <dbReference type="EC" id="6.3.5.5"/>
    </reaction>
</comment>